<evidence type="ECO:0000256" key="4">
    <source>
        <dbReference type="ARBA" id="ARBA00022989"/>
    </source>
</evidence>
<keyword evidence="4 6" id="KW-1133">Transmembrane helix</keyword>
<feature type="transmembrane region" description="Helical" evidence="6">
    <location>
        <begin position="153"/>
        <end position="176"/>
    </location>
</feature>
<evidence type="ECO:0000313" key="9">
    <source>
        <dbReference type="EMBL" id="ANN74438.1"/>
    </source>
</evidence>
<evidence type="ECO:0000256" key="3">
    <source>
        <dbReference type="ARBA" id="ARBA00022692"/>
    </source>
</evidence>
<feature type="transmembrane region" description="Helical" evidence="6">
    <location>
        <begin position="45"/>
        <end position="72"/>
    </location>
</feature>
<dbReference type="InterPro" id="IPR011577">
    <property type="entry name" value="Cyt_b561_bac/Ni-Hgenase"/>
</dbReference>
<name>A0A193FQD1_9BORD</name>
<reference evidence="10 11" key="1">
    <citation type="submission" date="2016-06" db="EMBL/GenBank/DDBJ databases">
        <title>Complete genome sequences of Bordetella bronchialis and Bordetella flabilis.</title>
        <authorList>
            <person name="LiPuma J.J."/>
            <person name="Spilker T."/>
        </authorList>
    </citation>
    <scope>NUCLEOTIDE SEQUENCE [LARGE SCALE GENOMIC DNA]</scope>
    <source>
        <strain evidence="9 11">AU17976</strain>
        <strain evidence="8 10">AU3182</strain>
    </source>
</reference>
<keyword evidence="5 6" id="KW-0472">Membrane</keyword>
<dbReference type="InterPro" id="IPR051542">
    <property type="entry name" value="Hydrogenase_cytochrome"/>
</dbReference>
<evidence type="ECO:0000256" key="6">
    <source>
        <dbReference type="SAM" id="Phobius"/>
    </source>
</evidence>
<evidence type="ECO:0000256" key="2">
    <source>
        <dbReference type="ARBA" id="ARBA00022475"/>
    </source>
</evidence>
<dbReference type="InterPro" id="IPR016174">
    <property type="entry name" value="Di-haem_cyt_TM"/>
</dbReference>
<evidence type="ECO:0000256" key="1">
    <source>
        <dbReference type="ARBA" id="ARBA00004651"/>
    </source>
</evidence>
<dbReference type="Pfam" id="PF01292">
    <property type="entry name" value="Ni_hydr_CYTB"/>
    <property type="match status" value="1"/>
</dbReference>
<dbReference type="EMBL" id="CP016170">
    <property type="protein sequence ID" value="ANN69289.1"/>
    <property type="molecule type" value="Genomic_DNA"/>
</dbReference>
<keyword evidence="10" id="KW-1185">Reference proteome</keyword>
<dbReference type="GO" id="GO:0020037">
    <property type="term" value="F:heme binding"/>
    <property type="evidence" value="ECO:0007669"/>
    <property type="project" value="TreeGrafter"/>
</dbReference>
<feature type="transmembrane region" description="Helical" evidence="6">
    <location>
        <begin position="7"/>
        <end position="25"/>
    </location>
</feature>
<accession>A0A193FQD1</accession>
<evidence type="ECO:0000256" key="5">
    <source>
        <dbReference type="ARBA" id="ARBA00023136"/>
    </source>
</evidence>
<dbReference type="GO" id="GO:0009055">
    <property type="term" value="F:electron transfer activity"/>
    <property type="evidence" value="ECO:0007669"/>
    <property type="project" value="InterPro"/>
</dbReference>
<dbReference type="Proteomes" id="UP000091897">
    <property type="component" value="Chromosome"/>
</dbReference>
<keyword evidence="3 6" id="KW-0812">Transmembrane</keyword>
<feature type="transmembrane region" description="Helical" evidence="6">
    <location>
        <begin position="114"/>
        <end position="133"/>
    </location>
</feature>
<dbReference type="EMBL" id="CP016171">
    <property type="protein sequence ID" value="ANN74438.1"/>
    <property type="molecule type" value="Genomic_DNA"/>
</dbReference>
<sequence length="194" mass="21058">MYVRITHWLNVYAMACMFMSGWGIYNASPIFGFSFPQWATLGGWLGAATIWHFAVMWLLVGNGLVYVIGGVLSGHLRRDLMDVTPRAVAHDAAAALRLRLPHTAGRYNAVQKTLYLGVLLLGVLIVSSGLAIWKPVQLSGLTDFFGGFAAARVVHFCAMAGIGLFVAVHLLLVILVPRTLPPMITGRAHGDRDA</sequence>
<dbReference type="PANTHER" id="PTHR30485:SF1">
    <property type="entry name" value="CYTOCHROME YDHU-RELATED"/>
    <property type="match status" value="1"/>
</dbReference>
<organism evidence="9 11">
    <name type="scientific">Bordetella bronchialis</name>
    <dbReference type="NCBI Taxonomy" id="463025"/>
    <lineage>
        <taxon>Bacteria</taxon>
        <taxon>Pseudomonadati</taxon>
        <taxon>Pseudomonadota</taxon>
        <taxon>Betaproteobacteria</taxon>
        <taxon>Burkholderiales</taxon>
        <taxon>Alcaligenaceae</taxon>
        <taxon>Bordetella</taxon>
    </lineage>
</organism>
<feature type="domain" description="Cytochrome b561 bacterial/Ni-hydrogenase" evidence="7">
    <location>
        <begin position="3"/>
        <end position="186"/>
    </location>
</feature>
<dbReference type="KEGG" id="bbro:BAU06_00270"/>
<evidence type="ECO:0000313" key="8">
    <source>
        <dbReference type="EMBL" id="ANN69289.1"/>
    </source>
</evidence>
<dbReference type="PANTHER" id="PTHR30485">
    <property type="entry name" value="NI/FE-HYDROGENASE 1 B-TYPE CYTOCHROME SUBUNIT"/>
    <property type="match status" value="1"/>
</dbReference>
<dbReference type="STRING" id="463025.BAU08_00260"/>
<keyword evidence="2" id="KW-1003">Cell membrane</keyword>
<dbReference type="GO" id="GO:0022904">
    <property type="term" value="P:respiratory electron transport chain"/>
    <property type="evidence" value="ECO:0007669"/>
    <property type="project" value="InterPro"/>
</dbReference>
<dbReference type="SUPFAM" id="SSF81342">
    <property type="entry name" value="Transmembrane di-heme cytochromes"/>
    <property type="match status" value="1"/>
</dbReference>
<comment type="subcellular location">
    <subcellularLocation>
        <location evidence="1">Cell membrane</location>
        <topology evidence="1">Multi-pass membrane protein</topology>
    </subcellularLocation>
</comment>
<dbReference type="Proteomes" id="UP000092213">
    <property type="component" value="Chromosome"/>
</dbReference>
<proteinExistence type="predicted"/>
<evidence type="ECO:0000313" key="10">
    <source>
        <dbReference type="Proteomes" id="UP000091897"/>
    </source>
</evidence>
<dbReference type="AlphaFoldDB" id="A0A193FQD1"/>
<dbReference type="Gene3D" id="1.20.950.20">
    <property type="entry name" value="Transmembrane di-heme cytochromes, Chain C"/>
    <property type="match status" value="1"/>
</dbReference>
<dbReference type="GO" id="GO:0005886">
    <property type="term" value="C:plasma membrane"/>
    <property type="evidence" value="ECO:0007669"/>
    <property type="project" value="UniProtKB-SubCell"/>
</dbReference>
<evidence type="ECO:0000313" key="11">
    <source>
        <dbReference type="Proteomes" id="UP000092213"/>
    </source>
</evidence>
<gene>
    <name evidence="8" type="ORF">BAU06_00270</name>
    <name evidence="9" type="ORF">BAU08_00260</name>
</gene>
<evidence type="ECO:0000259" key="7">
    <source>
        <dbReference type="Pfam" id="PF01292"/>
    </source>
</evidence>
<protein>
    <submittedName>
        <fullName evidence="9">Thioredoxin reductase</fullName>
    </submittedName>
</protein>